<dbReference type="AlphaFoldDB" id="A0A0B3XWV4"/>
<dbReference type="RefSeq" id="WP_039218225.1">
    <property type="nucleotide sequence ID" value="NZ_JWLW01000012.1"/>
</dbReference>
<dbReference type="EMBL" id="JWLW01000012">
    <property type="protein sequence ID" value="KHT54091.1"/>
    <property type="molecule type" value="Genomic_DNA"/>
</dbReference>
<sequence>MPKKLGKYIEEGVIYHAFSDQSGVTFYSTVSNEVFVAAVSENNLHAAFHLKNEFTVDVSNVVSALVNQGFVKTEWH</sequence>
<accession>A0A0B3XWV4</accession>
<evidence type="ECO:0000313" key="1">
    <source>
        <dbReference type="EMBL" id="KHT54091.1"/>
    </source>
</evidence>
<name>A0A0B3XWV4_9ALTE</name>
<protein>
    <submittedName>
        <fullName evidence="1">Uncharacterized protein</fullName>
    </submittedName>
</protein>
<dbReference type="Proteomes" id="UP000031197">
    <property type="component" value="Unassembled WGS sequence"/>
</dbReference>
<evidence type="ECO:0000313" key="2">
    <source>
        <dbReference type="Proteomes" id="UP000031197"/>
    </source>
</evidence>
<keyword evidence="2" id="KW-1185">Reference proteome</keyword>
<proteinExistence type="predicted"/>
<comment type="caution">
    <text evidence="1">The sequence shown here is derived from an EMBL/GenBank/DDBJ whole genome shotgun (WGS) entry which is preliminary data.</text>
</comment>
<organism evidence="1 2">
    <name type="scientific">Alteromonas marina</name>
    <dbReference type="NCBI Taxonomy" id="203795"/>
    <lineage>
        <taxon>Bacteria</taxon>
        <taxon>Pseudomonadati</taxon>
        <taxon>Pseudomonadota</taxon>
        <taxon>Gammaproteobacteria</taxon>
        <taxon>Alteromonadales</taxon>
        <taxon>Alteromonadaceae</taxon>
        <taxon>Alteromonas/Salinimonas group</taxon>
        <taxon>Alteromonas</taxon>
    </lineage>
</organism>
<gene>
    <name evidence="1" type="ORF">RJ41_05960</name>
</gene>
<reference evidence="1 2" key="1">
    <citation type="submission" date="2014-12" db="EMBL/GenBank/DDBJ databases">
        <title>Genome sequencing of Alteromonas marina AD001.</title>
        <authorList>
            <person name="Adrian T.G.S."/>
            <person name="Chan K.G."/>
        </authorList>
    </citation>
    <scope>NUCLEOTIDE SEQUENCE [LARGE SCALE GENOMIC DNA]</scope>
    <source>
        <strain evidence="1 2">AD001</strain>
    </source>
</reference>